<feature type="domain" description="DUF11" evidence="1">
    <location>
        <begin position="526"/>
        <end position="611"/>
    </location>
</feature>
<dbReference type="InterPro" id="IPR051553">
    <property type="entry name" value="Ran_GTPase-activating"/>
</dbReference>
<dbReference type="InterPro" id="IPR013783">
    <property type="entry name" value="Ig-like_fold"/>
</dbReference>
<dbReference type="AlphaFoldDB" id="A0A1J7BNA8"/>
<dbReference type="InterPro" id="IPR047589">
    <property type="entry name" value="DUF11_rpt"/>
</dbReference>
<gene>
    <name evidence="2" type="ORF">BKM63_19030</name>
</gene>
<dbReference type="PANTHER" id="PTHR45982">
    <property type="entry name" value="REGULATOR OF CHROMOSOME CONDENSATION"/>
    <property type="match status" value="1"/>
</dbReference>
<proteinExistence type="predicted"/>
<name>A0A1J7BNA8_FLAJO</name>
<evidence type="ECO:0000313" key="2">
    <source>
        <dbReference type="EMBL" id="OIV40053.1"/>
    </source>
</evidence>
<evidence type="ECO:0000313" key="3">
    <source>
        <dbReference type="Proteomes" id="UP000182826"/>
    </source>
</evidence>
<comment type="caution">
    <text evidence="2">The sequence shown here is derived from an EMBL/GenBank/DDBJ whole genome shotgun (WGS) entry which is preliminary data.</text>
</comment>
<dbReference type="InterPro" id="IPR001434">
    <property type="entry name" value="OmcB-like_DUF11"/>
</dbReference>
<dbReference type="Gene3D" id="2.60.40.10">
    <property type="entry name" value="Immunoglobulins"/>
    <property type="match status" value="1"/>
</dbReference>
<keyword evidence="3" id="KW-1185">Reference proteome</keyword>
<dbReference type="Gene3D" id="2.130.10.30">
    <property type="entry name" value="Regulator of chromosome condensation 1/beta-lactamase-inhibitor protein II"/>
    <property type="match status" value="1"/>
</dbReference>
<organism evidence="2 3">
    <name type="scientific">Flavobacterium johnsoniae</name>
    <name type="common">Cytophaga johnsonae</name>
    <dbReference type="NCBI Taxonomy" id="986"/>
    <lineage>
        <taxon>Bacteria</taxon>
        <taxon>Pseudomonadati</taxon>
        <taxon>Bacteroidota</taxon>
        <taxon>Flavobacteriia</taxon>
        <taxon>Flavobacteriales</taxon>
        <taxon>Flavobacteriaceae</taxon>
        <taxon>Flavobacterium</taxon>
    </lineage>
</organism>
<dbReference type="InterPro" id="IPR009091">
    <property type="entry name" value="RCC1/BLIP-II"/>
</dbReference>
<reference evidence="2 3" key="1">
    <citation type="submission" date="2016-10" db="EMBL/GenBank/DDBJ databases">
        <title>Draft Genome Sequence of Rhizobacteria Flavobacterium johnsoniae CI04.</title>
        <authorList>
            <person name="Bravo J.I."/>
            <person name="Lozano G.L."/>
            <person name="Handelsman J."/>
        </authorList>
    </citation>
    <scope>NUCLEOTIDE SEQUENCE [LARGE SCALE GENOMIC DNA]</scope>
    <source>
        <strain evidence="2 3">CI04</strain>
    </source>
</reference>
<dbReference type="PANTHER" id="PTHR45982:SF1">
    <property type="entry name" value="REGULATOR OF CHROMOSOME CONDENSATION"/>
    <property type="match status" value="1"/>
</dbReference>
<dbReference type="Pfam" id="PF01345">
    <property type="entry name" value="DUF11"/>
    <property type="match status" value="1"/>
</dbReference>
<dbReference type="Proteomes" id="UP000182826">
    <property type="component" value="Unassembled WGS sequence"/>
</dbReference>
<feature type="non-terminal residue" evidence="2">
    <location>
        <position position="611"/>
    </location>
</feature>
<accession>A0A1J7BNA8</accession>
<evidence type="ECO:0000259" key="1">
    <source>
        <dbReference type="Pfam" id="PF01345"/>
    </source>
</evidence>
<sequence length="611" mass="62863">MFFLGIESYGQCSSPPVGCSNTDLSNFGANSNNNAATIEYDNFVSSFHSTIVRTSSGALEVWGEDMGNNGLADLLAPLTINAANYPALGTAVPLKAALGSKSATTVQGIILATNGLYAWSARGVVLDASLTTNTTFQKISIGGNANGLPAGVNPGDVKMLFATYQTLAITTCSGDVWVISQNANVRGNGATGNATTWYRVTTNDPGNPFLSDVVACRGAAGSLMALKSDGTVYNWGNNIYVGNNTPIVAAQPLAAKMTLPAGITPKMIGATVNIATSNHSYYVLATDGNLYGLGENSNRQLGDLSTTDRQSWVQPRYPSAGNPLMNNVKWVSPQEHDDQYAAVNIINNTNNLYAFGQNNNSLLALSTDPSNPAMPGGIAAADNILAVETGGHTTMVVRKCDTKFGYAGHRIRGSMGDGTNTDSAESIFNFNTAAVQICGVESIPAILPVSAGTGPTTKYCSGSSVELTPTPAGGTLSIVSGPGTLSGNTLTFTGVGIIKVQYSVVSDCGGTSVTTKDLETEDCYSDLSVVKTVNKINPKVGENITFTITASNAGPLNATGVTVNDVLPAGYTFVSAVPSAGTWSAPDWTIGNLANGASATLAVTATVNAAG</sequence>
<dbReference type="EMBL" id="MLFK01000010">
    <property type="protein sequence ID" value="OIV40053.1"/>
    <property type="molecule type" value="Genomic_DNA"/>
</dbReference>
<dbReference type="SUPFAM" id="SSF50985">
    <property type="entry name" value="RCC1/BLIP-II"/>
    <property type="match status" value="1"/>
</dbReference>
<protein>
    <recommendedName>
        <fullName evidence="1">DUF11 domain-containing protein</fullName>
    </recommendedName>
</protein>
<dbReference type="NCBIfam" id="TIGR01451">
    <property type="entry name" value="B_ant_repeat"/>
    <property type="match status" value="1"/>
</dbReference>